<accession>A0ABD7C0L6</accession>
<name>A0ABD7C0L6_STEMA</name>
<dbReference type="RefSeq" id="WP_201116968.1">
    <property type="nucleotide sequence ID" value="NZ_CP067993.1"/>
</dbReference>
<sequence>MSKTTLGASLQDADDVDFIGALTNGARLFDGIPMVMPLAPARADTGKPLVPTSRVREEAAGEQA</sequence>
<gene>
    <name evidence="1" type="ORF">JJL50_15290</name>
</gene>
<dbReference type="Proteomes" id="UP000596095">
    <property type="component" value="Chromosome"/>
</dbReference>
<evidence type="ECO:0000313" key="2">
    <source>
        <dbReference type="Proteomes" id="UP000596095"/>
    </source>
</evidence>
<dbReference type="EMBL" id="CP067993">
    <property type="protein sequence ID" value="QQQ41307.1"/>
    <property type="molecule type" value="Genomic_DNA"/>
</dbReference>
<organism evidence="1 2">
    <name type="scientific">Stenotrophomonas maltophilia</name>
    <name type="common">Pseudomonas maltophilia</name>
    <name type="synonym">Xanthomonas maltophilia</name>
    <dbReference type="NCBI Taxonomy" id="40324"/>
    <lineage>
        <taxon>Bacteria</taxon>
        <taxon>Pseudomonadati</taxon>
        <taxon>Pseudomonadota</taxon>
        <taxon>Gammaproteobacteria</taxon>
        <taxon>Lysobacterales</taxon>
        <taxon>Lysobacteraceae</taxon>
        <taxon>Stenotrophomonas</taxon>
        <taxon>Stenotrophomonas maltophilia group</taxon>
    </lineage>
</organism>
<proteinExistence type="predicted"/>
<dbReference type="AlphaFoldDB" id="A0ABD7C0L6"/>
<evidence type="ECO:0000313" key="1">
    <source>
        <dbReference type="EMBL" id="QQQ41307.1"/>
    </source>
</evidence>
<reference evidence="1 2" key="1">
    <citation type="submission" date="2021-01" db="EMBL/GenBank/DDBJ databases">
        <title>Genome Characterization of a novel Stenotrophomonas isolate with high keratinase activity.</title>
        <authorList>
            <person name="Cao Z.-J."/>
        </authorList>
    </citation>
    <scope>NUCLEOTIDE SEQUENCE [LARGE SCALE GENOMIC DNA]</scope>
    <source>
        <strain evidence="1 2">DHHJ</strain>
    </source>
</reference>
<protein>
    <submittedName>
        <fullName evidence="1">Uncharacterized protein</fullName>
    </submittedName>
</protein>